<dbReference type="PANTHER" id="PTHR11647">
    <property type="entry name" value="HYDRANTOINASE/DIHYDROPYRIMIDINASE FAMILY MEMBER"/>
    <property type="match status" value="1"/>
</dbReference>
<reference evidence="2 3" key="1">
    <citation type="submission" date="2024-09" db="EMBL/GenBank/DDBJ databases">
        <authorList>
            <person name="Sun Q."/>
            <person name="Mori K."/>
        </authorList>
    </citation>
    <scope>NUCLEOTIDE SEQUENCE [LARGE SCALE GENOMIC DNA]</scope>
    <source>
        <strain evidence="2 3">JCM 12520</strain>
    </source>
</reference>
<proteinExistence type="predicted"/>
<dbReference type="InterPro" id="IPR032466">
    <property type="entry name" value="Metal_Hydrolase"/>
</dbReference>
<dbReference type="RefSeq" id="WP_344901369.1">
    <property type="nucleotide sequence ID" value="NZ_BAAAYO010000001.1"/>
</dbReference>
<evidence type="ECO:0000259" key="1">
    <source>
        <dbReference type="Pfam" id="PF07969"/>
    </source>
</evidence>
<dbReference type="Gene3D" id="3.20.20.140">
    <property type="entry name" value="Metal-dependent hydrolases"/>
    <property type="match status" value="2"/>
</dbReference>
<dbReference type="SUPFAM" id="SSF51338">
    <property type="entry name" value="Composite domain of metallo-dependent hydrolases"/>
    <property type="match status" value="1"/>
</dbReference>
<dbReference type="InterPro" id="IPR050378">
    <property type="entry name" value="Metallo-dep_Hydrolases_sf"/>
</dbReference>
<accession>A0ABV5VYS2</accession>
<dbReference type="Proteomes" id="UP001589619">
    <property type="component" value="Unassembled WGS sequence"/>
</dbReference>
<organism evidence="2 3">
    <name type="scientific">Paenibacillus hodogayensis</name>
    <dbReference type="NCBI Taxonomy" id="279208"/>
    <lineage>
        <taxon>Bacteria</taxon>
        <taxon>Bacillati</taxon>
        <taxon>Bacillota</taxon>
        <taxon>Bacilli</taxon>
        <taxon>Bacillales</taxon>
        <taxon>Paenibacillaceae</taxon>
        <taxon>Paenibacillus</taxon>
    </lineage>
</organism>
<dbReference type="SUPFAM" id="SSF51556">
    <property type="entry name" value="Metallo-dependent hydrolases"/>
    <property type="match status" value="1"/>
</dbReference>
<feature type="domain" description="Amidohydrolase 3" evidence="1">
    <location>
        <begin position="439"/>
        <end position="514"/>
    </location>
</feature>
<evidence type="ECO:0000313" key="3">
    <source>
        <dbReference type="Proteomes" id="UP001589619"/>
    </source>
</evidence>
<dbReference type="PANTHER" id="PTHR11647:SF1">
    <property type="entry name" value="COLLAPSIN RESPONSE MEDIATOR PROTEIN"/>
    <property type="match status" value="1"/>
</dbReference>
<name>A0ABV5VYS2_9BACL</name>
<dbReference type="EMBL" id="JBHMAG010000012">
    <property type="protein sequence ID" value="MFB9753452.1"/>
    <property type="molecule type" value="Genomic_DNA"/>
</dbReference>
<dbReference type="Pfam" id="PF07969">
    <property type="entry name" value="Amidohydro_3"/>
    <property type="match status" value="1"/>
</dbReference>
<gene>
    <name evidence="2" type="ORF">ACFFNY_17945</name>
</gene>
<protein>
    <submittedName>
        <fullName evidence="2">Amidohydrolase family protein</fullName>
    </submittedName>
</protein>
<dbReference type="InterPro" id="IPR013108">
    <property type="entry name" value="Amidohydro_3"/>
</dbReference>
<sequence>MAFDLLIRKGWIVDGTGAARFKGDIGIAGDKIVAIGNLEGAEAEHVVEADGLIVCPGFIDVHVHSELALLGGPDQYAPIRMGVTTQLASPDGFSWAPLGAEQLREMKDYLATFYEDDCIDPTAAMPIDKLLDLFTGNLPSNLVLQVPHGSIRQAVLDWTTRPADDAEIAEMSRIVRDWIERGAKAFATGLEYEPMRRADLRELVALSRTVAEYGGIYVAHQRGYARNVRTGCEETFAIGVQAGIPVHISHFTVDPDAAEELERGKALGADVTFDMYPYTAGSTHLLLNLPPFAQEGSPLEVRRRLADPSFRRGLDAHIGQAFPPELVRFASVGQQRPAGSYESGMPAAPEWIGEIRGWEGRMLGDVREELGIGLTDLVCDLIVHTEYPSLMIFHWPEERHRYLEETFKHPLHMVSTDGIYAGVSPHPRGFGSYPKIFHSIVNERGWLTIEQAVRKMTAFPAERFGLDRRGRLEQGWHADIVVFDPLRIRDRATFAEPRLEPEGIDHVVVNGRFVLRDGRVVPGNPGRIVQ</sequence>
<evidence type="ECO:0000313" key="2">
    <source>
        <dbReference type="EMBL" id="MFB9753452.1"/>
    </source>
</evidence>
<comment type="caution">
    <text evidence="2">The sequence shown here is derived from an EMBL/GenBank/DDBJ whole genome shotgun (WGS) entry which is preliminary data.</text>
</comment>
<keyword evidence="3" id="KW-1185">Reference proteome</keyword>
<dbReference type="InterPro" id="IPR011059">
    <property type="entry name" value="Metal-dep_hydrolase_composite"/>
</dbReference>